<sequence length="116" mass="12172">MAPARRSTTIACSASAIARRIAKPDFDRRRACHWRQPAKQSNAPAAHTIGGTTNSNGTNPNANAFRGFGNPRRPGDGASTPRRAAEPRTGGQHKAAAAAQASEWVSTAGLPWAATR</sequence>
<evidence type="ECO:0000256" key="1">
    <source>
        <dbReference type="SAM" id="MobiDB-lite"/>
    </source>
</evidence>
<accession>A0ABP7IVX2</accession>
<comment type="caution">
    <text evidence="2">The sequence shown here is derived from an EMBL/GenBank/DDBJ whole genome shotgun (WGS) entry which is preliminary data.</text>
</comment>
<dbReference type="EMBL" id="BAABCM010000008">
    <property type="protein sequence ID" value="GAA3828092.1"/>
    <property type="molecule type" value="Genomic_DNA"/>
</dbReference>
<protein>
    <submittedName>
        <fullName evidence="2">Uncharacterized protein</fullName>
    </submittedName>
</protein>
<organism evidence="2 3">
    <name type="scientific">Amycolatopsis tucumanensis</name>
    <dbReference type="NCBI Taxonomy" id="401106"/>
    <lineage>
        <taxon>Bacteria</taxon>
        <taxon>Bacillati</taxon>
        <taxon>Actinomycetota</taxon>
        <taxon>Actinomycetes</taxon>
        <taxon>Pseudonocardiales</taxon>
        <taxon>Pseudonocardiaceae</taxon>
        <taxon>Amycolatopsis</taxon>
    </lineage>
</organism>
<dbReference type="Proteomes" id="UP001501624">
    <property type="component" value="Unassembled WGS sequence"/>
</dbReference>
<reference evidence="3" key="1">
    <citation type="journal article" date="2019" name="Int. J. Syst. Evol. Microbiol.">
        <title>The Global Catalogue of Microorganisms (GCM) 10K type strain sequencing project: providing services to taxonomists for standard genome sequencing and annotation.</title>
        <authorList>
            <consortium name="The Broad Institute Genomics Platform"/>
            <consortium name="The Broad Institute Genome Sequencing Center for Infectious Disease"/>
            <person name="Wu L."/>
            <person name="Ma J."/>
        </authorList>
    </citation>
    <scope>NUCLEOTIDE SEQUENCE [LARGE SCALE GENOMIC DNA]</scope>
    <source>
        <strain evidence="3">JCM 17017</strain>
    </source>
</reference>
<evidence type="ECO:0000313" key="3">
    <source>
        <dbReference type="Proteomes" id="UP001501624"/>
    </source>
</evidence>
<proteinExistence type="predicted"/>
<keyword evidence="3" id="KW-1185">Reference proteome</keyword>
<name>A0ABP7IVX2_9PSEU</name>
<gene>
    <name evidence="2" type="ORF">GCM10022380_53330</name>
</gene>
<feature type="compositionally biased region" description="Low complexity" evidence="1">
    <location>
        <begin position="50"/>
        <end position="63"/>
    </location>
</feature>
<feature type="region of interest" description="Disordered" evidence="1">
    <location>
        <begin position="33"/>
        <end position="116"/>
    </location>
</feature>
<evidence type="ECO:0000313" key="2">
    <source>
        <dbReference type="EMBL" id="GAA3828092.1"/>
    </source>
</evidence>